<dbReference type="EMBL" id="JH687812">
    <property type="protein sequence ID" value="EJD39521.1"/>
    <property type="molecule type" value="Genomic_DNA"/>
</dbReference>
<proteinExistence type="predicted"/>
<keyword evidence="1" id="KW-0472">Membrane</keyword>
<organism evidence="2 3">
    <name type="scientific">Auricularia subglabra (strain TFB-10046 / SS5)</name>
    <name type="common">White-rot fungus</name>
    <name type="synonym">Auricularia delicata (strain TFB10046)</name>
    <dbReference type="NCBI Taxonomy" id="717982"/>
    <lineage>
        <taxon>Eukaryota</taxon>
        <taxon>Fungi</taxon>
        <taxon>Dikarya</taxon>
        <taxon>Basidiomycota</taxon>
        <taxon>Agaricomycotina</taxon>
        <taxon>Agaricomycetes</taxon>
        <taxon>Auriculariales</taxon>
        <taxon>Auriculariaceae</taxon>
        <taxon>Auricularia</taxon>
    </lineage>
</organism>
<feature type="transmembrane region" description="Helical" evidence="1">
    <location>
        <begin position="28"/>
        <end position="47"/>
    </location>
</feature>
<name>J0LIS5_AURST</name>
<accession>J0LIS5</accession>
<evidence type="ECO:0000313" key="2">
    <source>
        <dbReference type="EMBL" id="EJD39521.1"/>
    </source>
</evidence>
<evidence type="ECO:0000256" key="1">
    <source>
        <dbReference type="SAM" id="Phobius"/>
    </source>
</evidence>
<dbReference type="InParanoid" id="J0LIS5"/>
<gene>
    <name evidence="2" type="ORF">AURDEDRAFT_153766</name>
</gene>
<keyword evidence="3" id="KW-1185">Reference proteome</keyword>
<keyword evidence="1" id="KW-1133">Transmembrane helix</keyword>
<dbReference type="Proteomes" id="UP000006514">
    <property type="component" value="Unassembled WGS sequence"/>
</dbReference>
<sequence>MGSGGGDKTHILPTAVSERSEHTARSRLLRYVAAALAATALAAFVLWPRSSGPHCRLPLAPASQPAVIDHPAPIQSIAGEYKHAAEGEPHELHGIGDELALHNTQHADDENGEPVWCYFNSTLPMPVGSYLQQFSLPLSLPELFIVDKSFKIHDGQANYEVADTGTNDMRVRLAFDTDIEGCSVNVCFMEKPNGGAGLVLSDYEDRSRTSECWRANTVLGAQITFPRSKQDSLPTLVTNFRAELGYAGQELRGLGEDVFFDELLLKGSQRPIILDSLQAHNLSLETRAGDITLRATVSGNAILESESGSISASVALVARTDADGYHAPALQVGNFFGPLTTDVALTGDVGPDDVIHYTIRAGTVVGPNVLNVTAIPPRANIDLLTQTAFSSTVVTLHPAFEGNITLYSKDGTLPILSVQPHPEDPERRGRNRTVATKVEEDDNGLTITGHAFWGPQAERPLHGKILCMSGEEASLLVQL</sequence>
<evidence type="ECO:0000313" key="3">
    <source>
        <dbReference type="Proteomes" id="UP000006514"/>
    </source>
</evidence>
<protein>
    <submittedName>
        <fullName evidence="2">Uncharacterized protein</fullName>
    </submittedName>
</protein>
<reference evidence="3" key="1">
    <citation type="journal article" date="2012" name="Science">
        <title>The Paleozoic origin of enzymatic lignin decomposition reconstructed from 31 fungal genomes.</title>
        <authorList>
            <person name="Floudas D."/>
            <person name="Binder M."/>
            <person name="Riley R."/>
            <person name="Barry K."/>
            <person name="Blanchette R.A."/>
            <person name="Henrissat B."/>
            <person name="Martinez A.T."/>
            <person name="Otillar R."/>
            <person name="Spatafora J.W."/>
            <person name="Yadav J.S."/>
            <person name="Aerts A."/>
            <person name="Benoit I."/>
            <person name="Boyd A."/>
            <person name="Carlson A."/>
            <person name="Copeland A."/>
            <person name="Coutinho P.M."/>
            <person name="de Vries R.P."/>
            <person name="Ferreira P."/>
            <person name="Findley K."/>
            <person name="Foster B."/>
            <person name="Gaskell J."/>
            <person name="Glotzer D."/>
            <person name="Gorecki P."/>
            <person name="Heitman J."/>
            <person name="Hesse C."/>
            <person name="Hori C."/>
            <person name="Igarashi K."/>
            <person name="Jurgens J.A."/>
            <person name="Kallen N."/>
            <person name="Kersten P."/>
            <person name="Kohler A."/>
            <person name="Kuees U."/>
            <person name="Kumar T.K.A."/>
            <person name="Kuo A."/>
            <person name="LaButti K."/>
            <person name="Larrondo L.F."/>
            <person name="Lindquist E."/>
            <person name="Ling A."/>
            <person name="Lombard V."/>
            <person name="Lucas S."/>
            <person name="Lundell T."/>
            <person name="Martin R."/>
            <person name="McLaughlin D.J."/>
            <person name="Morgenstern I."/>
            <person name="Morin E."/>
            <person name="Murat C."/>
            <person name="Nagy L.G."/>
            <person name="Nolan M."/>
            <person name="Ohm R.A."/>
            <person name="Patyshakuliyeva A."/>
            <person name="Rokas A."/>
            <person name="Ruiz-Duenas F.J."/>
            <person name="Sabat G."/>
            <person name="Salamov A."/>
            <person name="Samejima M."/>
            <person name="Schmutz J."/>
            <person name="Slot J.C."/>
            <person name="St John F."/>
            <person name="Stenlid J."/>
            <person name="Sun H."/>
            <person name="Sun S."/>
            <person name="Syed K."/>
            <person name="Tsang A."/>
            <person name="Wiebenga A."/>
            <person name="Young D."/>
            <person name="Pisabarro A."/>
            <person name="Eastwood D.C."/>
            <person name="Martin F."/>
            <person name="Cullen D."/>
            <person name="Grigoriev I.V."/>
            <person name="Hibbett D.S."/>
        </authorList>
    </citation>
    <scope>NUCLEOTIDE SEQUENCE [LARGE SCALE GENOMIC DNA]</scope>
    <source>
        <strain evidence="3">TFB10046</strain>
    </source>
</reference>
<dbReference type="AlphaFoldDB" id="J0LIS5"/>
<keyword evidence="1" id="KW-0812">Transmembrane</keyword>
<dbReference type="KEGG" id="adl:AURDEDRAFT_153766"/>
<dbReference type="OrthoDB" id="5570013at2759"/>